<organism evidence="1 2">
    <name type="scientific">Elizabethkingia miricola</name>
    <name type="common">Chryseobacterium miricola</name>
    <dbReference type="NCBI Taxonomy" id="172045"/>
    <lineage>
        <taxon>Bacteria</taxon>
        <taxon>Pseudomonadati</taxon>
        <taxon>Bacteroidota</taxon>
        <taxon>Flavobacteriia</taxon>
        <taxon>Flavobacteriales</taxon>
        <taxon>Weeksellaceae</taxon>
        <taxon>Elizabethkingia</taxon>
    </lineage>
</organism>
<evidence type="ECO:0000313" key="2">
    <source>
        <dbReference type="Proteomes" id="UP000064412"/>
    </source>
</evidence>
<dbReference type="EMBL" id="LNOI01000001">
    <property type="protein sequence ID" value="KUY20921.1"/>
    <property type="molecule type" value="Genomic_DNA"/>
</dbReference>
<reference evidence="1 2" key="1">
    <citation type="submission" date="2015-11" db="EMBL/GenBank/DDBJ databases">
        <authorList>
            <person name="Nicholson A.C."/>
            <person name="Humrighouse B.W."/>
            <person name="Graziano J."/>
            <person name="Lasker B."/>
            <person name="Whitney A.M."/>
            <person name="Mcquiston J.R."/>
        </authorList>
    </citation>
    <scope>NUCLEOTIDE SEQUENCE [LARGE SCALE GENOMIC DNA]</scope>
    <source>
        <strain evidence="1 2">G4071</strain>
    </source>
</reference>
<dbReference type="AlphaFoldDB" id="A0ABD4DQ72"/>
<comment type="caution">
    <text evidence="1">The sequence shown here is derived from an EMBL/GenBank/DDBJ whole genome shotgun (WGS) entry which is preliminary data.</text>
</comment>
<name>A0ABD4DQ72_ELIMR</name>
<dbReference type="RefSeq" id="WP_059344550.1">
    <property type="nucleotide sequence ID" value="NZ_JAMBNF010000005.1"/>
</dbReference>
<gene>
    <name evidence="1" type="ORF">ATB95_08465</name>
</gene>
<protein>
    <submittedName>
        <fullName evidence="1">Uncharacterized protein</fullName>
    </submittedName>
</protein>
<proteinExistence type="predicted"/>
<dbReference type="Proteomes" id="UP000064412">
    <property type="component" value="Unassembled WGS sequence"/>
</dbReference>
<evidence type="ECO:0000313" key="1">
    <source>
        <dbReference type="EMBL" id="KUY20921.1"/>
    </source>
</evidence>
<accession>A0ABD4DQ72</accession>
<sequence length="356" mass="40713">MGKINWSINGKNFESFGIKVSSSRGLGDDLKQKERQSYNWPGRNGRQYNLNSKPKYEERIIELDCFIVGNDWDLMVNQFNLFTSEFSKVGTQRFIVDIFSFKSRVYDILLSDKTVLSEVKQEGQSFGTFTVKLVEPEPIKKILYTESTNLQLSFNTPSSVIINIDGKAQQAKGDVSINTNLPKRVVSGGTKNLALWSFVETYQAVINDSVDIPANKSGKSKQLQVLGYNNYLRFHGLKEIGIYTISGWIKRTNGSEWPIKYYDGDIERGQVLANENWQYFERTFEVSQITPIYDFVQLKTGNQWVNIALFEIQIEKGDKASTYHAPTDEQHYISIAGNIDEITNLNTNAQILWEKL</sequence>